<dbReference type="Proteomes" id="UP000887564">
    <property type="component" value="Unplaced"/>
</dbReference>
<dbReference type="WBParaSite" id="PEQ_0000733801-mRNA-1">
    <property type="protein sequence ID" value="PEQ_0000733801-mRNA-1"/>
    <property type="gene ID" value="PEQ_0000733801"/>
</dbReference>
<evidence type="ECO:0000313" key="2">
    <source>
        <dbReference type="WBParaSite" id="PEQ_0000733801-mRNA-1"/>
    </source>
</evidence>
<protein>
    <submittedName>
        <fullName evidence="2">Uncharacterized protein</fullName>
    </submittedName>
</protein>
<keyword evidence="1" id="KW-1185">Reference proteome</keyword>
<dbReference type="AlphaFoldDB" id="A0A914RR87"/>
<name>A0A914RR87_PAREQ</name>
<evidence type="ECO:0000313" key="1">
    <source>
        <dbReference type="Proteomes" id="UP000887564"/>
    </source>
</evidence>
<reference evidence="2" key="1">
    <citation type="submission" date="2022-11" db="UniProtKB">
        <authorList>
            <consortium name="WormBaseParasite"/>
        </authorList>
    </citation>
    <scope>IDENTIFICATION</scope>
</reference>
<organism evidence="1 2">
    <name type="scientific">Parascaris equorum</name>
    <name type="common">Equine roundworm</name>
    <dbReference type="NCBI Taxonomy" id="6256"/>
    <lineage>
        <taxon>Eukaryota</taxon>
        <taxon>Metazoa</taxon>
        <taxon>Ecdysozoa</taxon>
        <taxon>Nematoda</taxon>
        <taxon>Chromadorea</taxon>
        <taxon>Rhabditida</taxon>
        <taxon>Spirurina</taxon>
        <taxon>Ascaridomorpha</taxon>
        <taxon>Ascaridoidea</taxon>
        <taxon>Ascarididae</taxon>
        <taxon>Parascaris</taxon>
    </lineage>
</organism>
<accession>A0A914RR87</accession>
<sequence length="49" mass="5612">MHFAIQMHVGDPLNVSLRVLFRLMISDCCLALFKLRCNCCNSLSLVRKT</sequence>
<proteinExistence type="predicted"/>